<dbReference type="AlphaFoldDB" id="A0A4P7NME9"/>
<evidence type="ECO:0000313" key="9">
    <source>
        <dbReference type="EMBL" id="QBZ63405.1"/>
    </source>
</evidence>
<comment type="subcellular location">
    <subcellularLocation>
        <location evidence="1">Golgi apparatus</location>
        <location evidence="1">trans-Golgi network</location>
    </subcellularLocation>
</comment>
<proteinExistence type="inferred from homology"/>
<dbReference type="InterPro" id="IPR012501">
    <property type="entry name" value="Vps54_C"/>
</dbReference>
<feature type="region of interest" description="Disordered" evidence="7">
    <location>
        <begin position="1099"/>
        <end position="1142"/>
    </location>
</feature>
<evidence type="ECO:0000256" key="1">
    <source>
        <dbReference type="ARBA" id="ARBA00004601"/>
    </source>
</evidence>
<dbReference type="GO" id="GO:0000938">
    <property type="term" value="C:GARP complex"/>
    <property type="evidence" value="ECO:0007669"/>
    <property type="project" value="InterPro"/>
</dbReference>
<feature type="region of interest" description="Disordered" evidence="7">
    <location>
        <begin position="632"/>
        <end position="655"/>
    </location>
</feature>
<feature type="region of interest" description="Disordered" evidence="7">
    <location>
        <begin position="1"/>
        <end position="52"/>
    </location>
</feature>
<evidence type="ECO:0000256" key="5">
    <source>
        <dbReference type="ARBA" id="ARBA00023034"/>
    </source>
</evidence>
<keyword evidence="6" id="KW-0175">Coiled coil</keyword>
<feature type="compositionally biased region" description="Basic residues" evidence="7">
    <location>
        <begin position="173"/>
        <end position="185"/>
    </location>
</feature>
<feature type="domain" description="Vacuolar protein sorting-associated protein 54 C-terminal" evidence="8">
    <location>
        <begin position="845"/>
        <end position="987"/>
    </location>
</feature>
<evidence type="ECO:0000313" key="10">
    <source>
        <dbReference type="Proteomes" id="UP000294847"/>
    </source>
</evidence>
<reference evidence="9 10" key="1">
    <citation type="journal article" date="2019" name="Mol. Biol. Evol.">
        <title>Blast fungal genomes show frequent chromosomal changes, gene gains and losses, and effector gene turnover.</title>
        <authorList>
            <person name="Gomez Luciano L.B."/>
            <person name="Jason Tsai I."/>
            <person name="Chuma I."/>
            <person name="Tosa Y."/>
            <person name="Chen Y.H."/>
            <person name="Li J.Y."/>
            <person name="Li M.Y."/>
            <person name="Jade Lu M.Y."/>
            <person name="Nakayashiki H."/>
            <person name="Li W.H."/>
        </authorList>
    </citation>
    <scope>NUCLEOTIDE SEQUENCE [LARGE SCALE GENOMIC DNA]</scope>
    <source>
        <strain evidence="9">MZ5-1-6</strain>
    </source>
</reference>
<feature type="compositionally biased region" description="Low complexity" evidence="7">
    <location>
        <begin position="186"/>
        <end position="195"/>
    </location>
</feature>
<dbReference type="GO" id="GO:0015031">
    <property type="term" value="P:protein transport"/>
    <property type="evidence" value="ECO:0007669"/>
    <property type="project" value="UniProtKB-KW"/>
</dbReference>
<accession>A0A4P7NME9</accession>
<dbReference type="EMBL" id="CP034209">
    <property type="protein sequence ID" value="QBZ63405.1"/>
    <property type="molecule type" value="Genomic_DNA"/>
</dbReference>
<keyword evidence="3" id="KW-0813">Transport</keyword>
<feature type="compositionally biased region" description="Basic and acidic residues" evidence="7">
    <location>
        <begin position="1106"/>
        <end position="1142"/>
    </location>
</feature>
<feature type="compositionally biased region" description="Low complexity" evidence="7">
    <location>
        <begin position="207"/>
        <end position="218"/>
    </location>
</feature>
<dbReference type="GO" id="GO:0019905">
    <property type="term" value="F:syntaxin binding"/>
    <property type="evidence" value="ECO:0007669"/>
    <property type="project" value="TreeGrafter"/>
</dbReference>
<feature type="compositionally biased region" description="Polar residues" evidence="7">
    <location>
        <begin position="31"/>
        <end position="50"/>
    </location>
</feature>
<organism evidence="9 10">
    <name type="scientific">Pyricularia oryzae</name>
    <name type="common">Rice blast fungus</name>
    <name type="synonym">Magnaporthe oryzae</name>
    <dbReference type="NCBI Taxonomy" id="318829"/>
    <lineage>
        <taxon>Eukaryota</taxon>
        <taxon>Fungi</taxon>
        <taxon>Dikarya</taxon>
        <taxon>Ascomycota</taxon>
        <taxon>Pezizomycotina</taxon>
        <taxon>Sordariomycetes</taxon>
        <taxon>Sordariomycetidae</taxon>
        <taxon>Magnaporthales</taxon>
        <taxon>Pyriculariaceae</taxon>
        <taxon>Pyricularia</taxon>
    </lineage>
</organism>
<evidence type="ECO:0000256" key="3">
    <source>
        <dbReference type="ARBA" id="ARBA00022448"/>
    </source>
</evidence>
<evidence type="ECO:0000256" key="2">
    <source>
        <dbReference type="ARBA" id="ARBA00009150"/>
    </source>
</evidence>
<feature type="compositionally biased region" description="Polar residues" evidence="7">
    <location>
        <begin position="562"/>
        <end position="583"/>
    </location>
</feature>
<comment type="similarity">
    <text evidence="2">Belongs to the VPS54 family.</text>
</comment>
<feature type="region of interest" description="Disordered" evidence="7">
    <location>
        <begin position="551"/>
        <end position="583"/>
    </location>
</feature>
<dbReference type="Proteomes" id="UP000294847">
    <property type="component" value="Chromosome 6"/>
</dbReference>
<feature type="compositionally biased region" description="Basic and acidic residues" evidence="7">
    <location>
        <begin position="150"/>
        <end position="171"/>
    </location>
</feature>
<protein>
    <recommendedName>
        <fullName evidence="8">Vacuolar protein sorting-associated protein 54 C-terminal domain-containing protein</fullName>
    </recommendedName>
</protein>
<dbReference type="GO" id="GO:0005829">
    <property type="term" value="C:cytosol"/>
    <property type="evidence" value="ECO:0007669"/>
    <property type="project" value="GOC"/>
</dbReference>
<sequence length="1142" mass="124541">MYANSGGRKSMDSLSPSSPHGPRHEFPFHSRQGSTSTLQPRRGSFASSIHSIGGALDSSPGTWANTVAESSQNAISTLLQPPIVRTGLLPHTSAPPTTGHRMPTARDIQPVTLTNITRVDAAEFRTYLTQVGALHEQLRRAKENDDDPSDQQRGRKGSKGDDFSPEDDSHLRPGTKRPPASKRKSSVSSVRSISSLTSPIDPPTPVRRSSSGFARRAAQGPPPLSTIPNVYFDEDFHLENPRTFDVVSERSEVISKTPAAGGEEKTNGNAAAAAAVAPRKALATNAILQEKLSWYMDTVEMHLISSISAASTTFFTALGSLKGLHTEAAESVDRIKTLRQELEALDGEIVSRGLEIVQQRRRRENLQQLHSAVMQLRDVVDGVGKCEAQVEDGNVDEALDTLDSLELLIAGQVEPFTGFNRPARAEYALRDLSGAAALQGVHDDMNTLRFRIGKIYEGRLIELLLGDLRRHVETVSKQEVMMRWSTASNRGRTGHSREPSAYPSYMANQDDLRQALPPILAGLQRARHLSAATAAYRDVAMREIRAIIRKPLPSSNEDDNESMMSSSTLGGAGRQRTQQQKSSVLARNLRNLEREDAEELLVTIYIGVTETLRRTTTHGKLLLDVASSIGDESAGPDGLKSPPIRSPPFSPPQRRTSMAGLEAQEEIHKALELNNLLGQAVDVAQDKIVKLLRVRAEQSTHLPLVWFLRYFTLNLHFATECESISGRSGTTLKTVVNGQIKEFVQLHGDSEKQKLAQGMEQDQWAAQDFTEKDQEMLDIILQCETKDAAMWTDGSKVWIHPSELNGKKGDTTENSAAPSEPAGEKENGAAAAGKAKVRGAVIEGETYLLPSSAVLCLEGMSNFLHLAVAIPSMAADVAASLVAYLQLFNSRCTQLILGAGATRSAGLKNITTKHLAIASQALGFVATMVPHVREFVRRHVPGADKPSGTGSGSNTTTLIGEFDKVRRLYQEHQNSIYDKLVEIMSGRAAMHSKTMRTIDWDEGGEVHPYMDTLGRETSTLHRNLTKALPDSTVRFIMAPVFASYKEAFGKVLVGASVRTEEGRESMVRDFDYFRVKLGKIDGFGDAADHLLDIIRKKKLEGGGGDAGKKKDNGSLTVEEGRRSKGDESGGETRKSTESRAEA</sequence>
<dbReference type="PANTHER" id="PTHR12965:SF0">
    <property type="entry name" value="VACUOLAR PROTEIN SORTING-ASSOCIATED PROTEIN 54"/>
    <property type="match status" value="1"/>
</dbReference>
<feature type="region of interest" description="Disordered" evidence="7">
    <location>
        <begin position="138"/>
        <end position="228"/>
    </location>
</feature>
<evidence type="ECO:0000259" key="8">
    <source>
        <dbReference type="Pfam" id="PF07928"/>
    </source>
</evidence>
<dbReference type="Pfam" id="PF07928">
    <property type="entry name" value="Vps54"/>
    <property type="match status" value="1"/>
</dbReference>
<evidence type="ECO:0000256" key="4">
    <source>
        <dbReference type="ARBA" id="ARBA00022927"/>
    </source>
</evidence>
<name>A0A4P7NME9_PYROR</name>
<feature type="region of interest" description="Disordered" evidence="7">
    <location>
        <begin position="802"/>
        <end position="830"/>
    </location>
</feature>
<dbReference type="InterPro" id="IPR039745">
    <property type="entry name" value="Vps54"/>
</dbReference>
<dbReference type="PANTHER" id="PTHR12965">
    <property type="entry name" value="VACUOLAR PROTEIN SORTING 54"/>
    <property type="match status" value="1"/>
</dbReference>
<dbReference type="GO" id="GO:0042147">
    <property type="term" value="P:retrograde transport, endosome to Golgi"/>
    <property type="evidence" value="ECO:0007669"/>
    <property type="project" value="InterPro"/>
</dbReference>
<dbReference type="GO" id="GO:0006896">
    <property type="term" value="P:Golgi to vacuole transport"/>
    <property type="evidence" value="ECO:0007669"/>
    <property type="project" value="TreeGrafter"/>
</dbReference>
<evidence type="ECO:0000256" key="6">
    <source>
        <dbReference type="ARBA" id="ARBA00023054"/>
    </source>
</evidence>
<evidence type="ECO:0000256" key="7">
    <source>
        <dbReference type="SAM" id="MobiDB-lite"/>
    </source>
</evidence>
<dbReference type="Gene3D" id="6.10.250.860">
    <property type="match status" value="1"/>
</dbReference>
<keyword evidence="5" id="KW-0333">Golgi apparatus</keyword>
<keyword evidence="4" id="KW-0653">Protein transport</keyword>
<gene>
    <name evidence="9" type="ORF">PoMZ_05086</name>
</gene>